<dbReference type="AlphaFoldDB" id="I0IPW6"/>
<dbReference type="EMBL" id="AP012342">
    <property type="protein sequence ID" value="BAM07315.1"/>
    <property type="molecule type" value="Genomic_DNA"/>
</dbReference>
<feature type="transmembrane region" description="Helical" evidence="2">
    <location>
        <begin position="34"/>
        <end position="53"/>
    </location>
</feature>
<evidence type="ECO:0000313" key="4">
    <source>
        <dbReference type="Proteomes" id="UP000007382"/>
    </source>
</evidence>
<feature type="compositionally biased region" description="Basic and acidic residues" evidence="1">
    <location>
        <begin position="1"/>
        <end position="18"/>
    </location>
</feature>
<name>I0IPW6_LEPFC</name>
<organism evidence="3 4">
    <name type="scientific">Leptospirillum ferrooxidans (strain C2-3)</name>
    <dbReference type="NCBI Taxonomy" id="1162668"/>
    <lineage>
        <taxon>Bacteria</taxon>
        <taxon>Pseudomonadati</taxon>
        <taxon>Nitrospirota</taxon>
        <taxon>Nitrospiria</taxon>
        <taxon>Nitrospirales</taxon>
        <taxon>Nitrospiraceae</taxon>
        <taxon>Leptospirillum</taxon>
    </lineage>
</organism>
<proteinExistence type="predicted"/>
<gene>
    <name evidence="3" type="ordered locus">LFE_1634</name>
</gene>
<reference evidence="3 4" key="1">
    <citation type="journal article" date="2012" name="J. Bacteriol.">
        <title>Complete Genome Sequence of Leptospirillum ferrooxidans Strain C2-3, Isolated from a Fresh Volcanic Ash Deposit on the Island of Miyake, Japan.</title>
        <authorList>
            <person name="Fujimura R."/>
            <person name="Sato Y."/>
            <person name="Nishizawa T."/>
            <person name="Oshima K."/>
            <person name="Kim S.-W."/>
            <person name="Hattori M."/>
            <person name="Kamijo T."/>
            <person name="Ohta H."/>
        </authorList>
    </citation>
    <scope>NUCLEOTIDE SEQUENCE [LARGE SCALE GENOMIC DNA]</scope>
    <source>
        <strain evidence="3 4">C2-3</strain>
    </source>
</reference>
<feature type="region of interest" description="Disordered" evidence="1">
    <location>
        <begin position="1"/>
        <end position="24"/>
    </location>
</feature>
<dbReference type="PATRIC" id="fig|1162668.3.peg.1945"/>
<evidence type="ECO:0000256" key="1">
    <source>
        <dbReference type="SAM" id="MobiDB-lite"/>
    </source>
</evidence>
<keyword evidence="4" id="KW-1185">Reference proteome</keyword>
<evidence type="ECO:0000256" key="2">
    <source>
        <dbReference type="SAM" id="Phobius"/>
    </source>
</evidence>
<feature type="transmembrane region" description="Helical" evidence="2">
    <location>
        <begin position="59"/>
        <end position="80"/>
    </location>
</feature>
<accession>I0IPW6</accession>
<dbReference type="Proteomes" id="UP000007382">
    <property type="component" value="Chromosome"/>
</dbReference>
<evidence type="ECO:0000313" key="3">
    <source>
        <dbReference type="EMBL" id="BAM07315.1"/>
    </source>
</evidence>
<dbReference type="KEGG" id="lfc:LFE_1634"/>
<dbReference type="RefSeq" id="WP_014449800.1">
    <property type="nucleotide sequence ID" value="NC_017094.1"/>
</dbReference>
<dbReference type="STRING" id="1162668.LFE_1634"/>
<dbReference type="OrthoDB" id="9911853at2"/>
<keyword evidence="2" id="KW-1133">Transmembrane helix</keyword>
<protein>
    <submittedName>
        <fullName evidence="3">Uncharacterized protein</fullName>
    </submittedName>
</protein>
<reference evidence="4" key="2">
    <citation type="submission" date="2012-03" db="EMBL/GenBank/DDBJ databases">
        <title>The complete genome sequence of the pioneer microbe on fresh volcanic deposit, Leptospirillum ferrooxidans strain C2-3.</title>
        <authorList>
            <person name="Fujimura R."/>
            <person name="Sato Y."/>
            <person name="Nishizawa T."/>
            <person name="Nanba K."/>
            <person name="Oshima K."/>
            <person name="Hattori M."/>
            <person name="Kamijo T."/>
            <person name="Ohta H."/>
        </authorList>
    </citation>
    <scope>NUCLEOTIDE SEQUENCE [LARGE SCALE GENOMIC DNA]</scope>
    <source>
        <strain evidence="4">C2-3</strain>
    </source>
</reference>
<keyword evidence="2" id="KW-0812">Transmembrane</keyword>
<dbReference type="HOGENOM" id="CLU_2523481_0_0_0"/>
<sequence length="84" mass="9364">MEDPKTKEGDVPHEREDPGDPVPTGMSRSDWFQVIQYFFGVLFFIGVFIYMIASGPKGALIGGVSLLAGVLLWVIFRYVLKEIA</sequence>
<keyword evidence="2" id="KW-0472">Membrane</keyword>